<proteinExistence type="predicted"/>
<name>A0A6V7V719_MELEN</name>
<sequence length="381" mass="43686">MYTPNKNKNSDIGDFYELLGVSRNASEQEIKDAYRKLALKYHPDKNRDEKAQEHFKMISIAYSVLSDPNKRRQYNVSGPSTAMANFEGIDISELGGFGRFFGAMVSSFGFKIPTQIRPKVLAQAIDICKGKESDTSVRRLIPGVPIDNSMSNQEAHFYRFDVSNDSRHGVIIRCKSHSKSKFKLVLFDKDGSVRDIKESQKRKHCTSAELFFLPFQRIEIPEFSPMHHLMEDKETPLPFHYLDALETQGANLSELIQPNYILCVYGDNFLSQVKYKITFLPLPTNEQANLAIETIRQIEPVLQNKKQEMQQFQREYMDLKTRWEAAKAKLKKEDEDITNLLKAREEGYDRLFDACMLAYRPVNVEVATSNGGGGFFSFLGK</sequence>
<dbReference type="PRINTS" id="PR00625">
    <property type="entry name" value="JDOMAIN"/>
</dbReference>
<comment type="caution">
    <text evidence="3">The sequence shown here is derived from an EMBL/GenBank/DDBJ whole genome shotgun (WGS) entry which is preliminary data.</text>
</comment>
<dbReference type="PANTHER" id="PTHR44272:SF3">
    <property type="entry name" value="J DOMAIN-CONTAINING PROTEIN"/>
    <property type="match status" value="1"/>
</dbReference>
<dbReference type="OrthoDB" id="10250354at2759"/>
<dbReference type="PANTHER" id="PTHR44272">
    <property type="entry name" value="DNAJ DOMAIN (PROKARYOTIC HEAT SHOCK PROTEIN)"/>
    <property type="match status" value="1"/>
</dbReference>
<dbReference type="SUPFAM" id="SSF46565">
    <property type="entry name" value="Chaperone J-domain"/>
    <property type="match status" value="1"/>
</dbReference>
<feature type="domain" description="J" evidence="2">
    <location>
        <begin position="14"/>
        <end position="78"/>
    </location>
</feature>
<dbReference type="Gene3D" id="1.10.287.110">
    <property type="entry name" value="DnaJ domain"/>
    <property type="match status" value="1"/>
</dbReference>
<dbReference type="Pfam" id="PF00226">
    <property type="entry name" value="DnaJ"/>
    <property type="match status" value="1"/>
</dbReference>
<dbReference type="InterPro" id="IPR001623">
    <property type="entry name" value="DnaJ_domain"/>
</dbReference>
<dbReference type="InterPro" id="IPR036869">
    <property type="entry name" value="J_dom_sf"/>
</dbReference>
<accession>A0A6V7V719</accession>
<dbReference type="SMART" id="SM00271">
    <property type="entry name" value="DnaJ"/>
    <property type="match status" value="1"/>
</dbReference>
<protein>
    <recommendedName>
        <fullName evidence="2">J domain-containing protein</fullName>
    </recommendedName>
</protein>
<dbReference type="CDD" id="cd06257">
    <property type="entry name" value="DnaJ"/>
    <property type="match status" value="1"/>
</dbReference>
<evidence type="ECO:0000313" key="3">
    <source>
        <dbReference type="EMBL" id="CAD2170763.1"/>
    </source>
</evidence>
<evidence type="ECO:0000313" key="4">
    <source>
        <dbReference type="Proteomes" id="UP000580250"/>
    </source>
</evidence>
<feature type="coiled-coil region" evidence="1">
    <location>
        <begin position="302"/>
        <end position="329"/>
    </location>
</feature>
<evidence type="ECO:0000259" key="2">
    <source>
        <dbReference type="PROSITE" id="PS50076"/>
    </source>
</evidence>
<dbReference type="PROSITE" id="PS50076">
    <property type="entry name" value="DNAJ_2"/>
    <property type="match status" value="1"/>
</dbReference>
<dbReference type="InterPro" id="IPR052812">
    <property type="entry name" value="Plant_DnaJ_domain"/>
</dbReference>
<dbReference type="PROSITE" id="PS00636">
    <property type="entry name" value="DNAJ_1"/>
    <property type="match status" value="1"/>
</dbReference>
<reference evidence="3 4" key="1">
    <citation type="submission" date="2020-08" db="EMBL/GenBank/DDBJ databases">
        <authorList>
            <person name="Koutsovoulos G."/>
            <person name="Danchin GJ E."/>
        </authorList>
    </citation>
    <scope>NUCLEOTIDE SEQUENCE [LARGE SCALE GENOMIC DNA]</scope>
</reference>
<keyword evidence="1" id="KW-0175">Coiled coil</keyword>
<dbReference type="AlphaFoldDB" id="A0A6V7V719"/>
<evidence type="ECO:0000256" key="1">
    <source>
        <dbReference type="SAM" id="Coils"/>
    </source>
</evidence>
<dbReference type="Proteomes" id="UP000580250">
    <property type="component" value="Unassembled WGS sequence"/>
</dbReference>
<dbReference type="EMBL" id="CAJEWN010000173">
    <property type="protein sequence ID" value="CAD2170763.1"/>
    <property type="molecule type" value="Genomic_DNA"/>
</dbReference>
<dbReference type="InterPro" id="IPR018253">
    <property type="entry name" value="DnaJ_domain_CS"/>
</dbReference>
<gene>
    <name evidence="3" type="ORF">MENT_LOCUS22188</name>
</gene>
<organism evidence="3 4">
    <name type="scientific">Meloidogyne enterolobii</name>
    <name type="common">Root-knot nematode worm</name>
    <name type="synonym">Meloidogyne mayaguensis</name>
    <dbReference type="NCBI Taxonomy" id="390850"/>
    <lineage>
        <taxon>Eukaryota</taxon>
        <taxon>Metazoa</taxon>
        <taxon>Ecdysozoa</taxon>
        <taxon>Nematoda</taxon>
        <taxon>Chromadorea</taxon>
        <taxon>Rhabditida</taxon>
        <taxon>Tylenchina</taxon>
        <taxon>Tylenchomorpha</taxon>
        <taxon>Tylenchoidea</taxon>
        <taxon>Meloidogynidae</taxon>
        <taxon>Meloidogyninae</taxon>
        <taxon>Meloidogyne</taxon>
    </lineage>
</organism>